<feature type="region of interest" description="Disordered" evidence="1">
    <location>
        <begin position="596"/>
        <end position="616"/>
    </location>
</feature>
<dbReference type="OrthoDB" id="2390256at2759"/>
<feature type="compositionally biased region" description="Polar residues" evidence="1">
    <location>
        <begin position="903"/>
        <end position="913"/>
    </location>
</feature>
<gene>
    <name evidence="2" type="ORF">KI688_012801</name>
</gene>
<name>A0A9P7XT90_9FUNG</name>
<feature type="compositionally biased region" description="Low complexity" evidence="1">
    <location>
        <begin position="733"/>
        <end position="753"/>
    </location>
</feature>
<feature type="compositionally biased region" description="Polar residues" evidence="1">
    <location>
        <begin position="555"/>
        <end position="568"/>
    </location>
</feature>
<evidence type="ECO:0000313" key="3">
    <source>
        <dbReference type="Proteomes" id="UP000707451"/>
    </source>
</evidence>
<reference evidence="2" key="1">
    <citation type="submission" date="2021-06" db="EMBL/GenBank/DDBJ databases">
        <title>Genome Sequence of Mortierella hyaline Strain SCG-10, a Cold-Adapted, Nitrate-Reducing Fungus Isolated from Soil in Minnesota, USA.</title>
        <authorList>
            <person name="Aldossari N."/>
        </authorList>
    </citation>
    <scope>NUCLEOTIDE SEQUENCE</scope>
    <source>
        <strain evidence="2">SCG-10</strain>
    </source>
</reference>
<accession>A0A9P7XT90</accession>
<organism evidence="2 3">
    <name type="scientific">Linnemannia hyalina</name>
    <dbReference type="NCBI Taxonomy" id="64524"/>
    <lineage>
        <taxon>Eukaryota</taxon>
        <taxon>Fungi</taxon>
        <taxon>Fungi incertae sedis</taxon>
        <taxon>Mucoromycota</taxon>
        <taxon>Mortierellomycotina</taxon>
        <taxon>Mortierellomycetes</taxon>
        <taxon>Mortierellales</taxon>
        <taxon>Mortierellaceae</taxon>
        <taxon>Linnemannia</taxon>
    </lineage>
</organism>
<feature type="region of interest" description="Disordered" evidence="1">
    <location>
        <begin position="498"/>
        <end position="523"/>
    </location>
</feature>
<evidence type="ECO:0000256" key="1">
    <source>
        <dbReference type="SAM" id="MobiDB-lite"/>
    </source>
</evidence>
<feature type="region of interest" description="Disordered" evidence="1">
    <location>
        <begin position="271"/>
        <end position="291"/>
    </location>
</feature>
<keyword evidence="3" id="KW-1185">Reference proteome</keyword>
<sequence>MTTTHDITIRSEAVGIGSTVSKINICPPDTLVCSKSRHYVCTLTKLHGPNGLFIMMYDRTWVDHDHHNDDCIGSSTPSTTYDLKEHPQAWKSRLDSPLPSHTPPNTLIEAHTPALDVADGSSLPSGCGHRVHNVDGVRKWHRIRAEMLRQAVNEWHKSLLLDQVLEHYEMSGSRRPTARLATPLSQSSKVTQHHYIQQDCCPSTPPIRHPNQSSEDGFWYVLMQIDWDAIWSQGLATGWDTIARAGEPLWKEDATLETNDVPADTPHQFSGDSHHNHLGASGTTTHFDKEDPAVDTFPSSAGIRIKLLQPKQTNPRLKFPTVYEIDSYSKDEEGGKLLNGDQGIPLSRHPSGQVKVIRSPISEHFLQEKDFVTRKSINDREEVMATLDNPSTAEVSSQVQEMSRYCSFYADLPEDSTPYQDTAVLQQASSSTTSLRPMTTLHTGLTTTTTPSASTPFASIRLRSPEIQPDSVIVHAHPSRGQDEHLCLGSNAVPVSRPKCRSLRTKQFPPSNPVSRSNERQPQDTNISEFLKLHQWARTPRHQQDQHITRKGHLSSHSPSATTTPQDDQVNNLATICLDGGSTLKRSSLRKLTSIKEEAALEKEPHQEQEQHMRRRNGKQFFEDARCIKPEKYTITDDLLDHQPQGELPPQAKGGRVAERWKPCLTTIPSEQVLETAESLSSPTSPLSPSTTATETTVLQASRRHLTHFADGHDPRVNSGSRASPIHMPTKISSATSTASGSTSPTRSSAGPTIPNRRPSGNSTLPSIASILKKPTRASCTTGNDSIDRKMSFPSMIRDPSKPQERSRLIEKGVKFVSDHAPHSVRLDKTIELIRLARLPLQDIASTATRAVSALPSPTSPIGSVFSQSTILTCPTTPTTPTSIRSPPHLSLTTAAEQDRSSQDYQHSHNTTTSDRHPTRTSYEDIMFLAGNATKTARDLILSPPQSTRIALMCTACNSDFQVTDQDSLRAFAGHVMQCDDKAKGRVGKVSKSLSSSMAVPSATFQRMRARIGERLLGRESVCDEGASVC</sequence>
<proteinExistence type="predicted"/>
<protein>
    <submittedName>
        <fullName evidence="2">Uncharacterized protein</fullName>
    </submittedName>
</protein>
<feature type="region of interest" description="Disordered" evidence="1">
    <location>
        <begin position="708"/>
        <end position="804"/>
    </location>
</feature>
<feature type="region of interest" description="Disordered" evidence="1">
    <location>
        <begin position="894"/>
        <end position="920"/>
    </location>
</feature>
<dbReference type="Proteomes" id="UP000707451">
    <property type="component" value="Unassembled WGS sequence"/>
</dbReference>
<evidence type="ECO:0000313" key="2">
    <source>
        <dbReference type="EMBL" id="KAG9066889.1"/>
    </source>
</evidence>
<dbReference type="AlphaFoldDB" id="A0A9P7XT90"/>
<feature type="region of interest" description="Disordered" evidence="1">
    <location>
        <begin position="538"/>
        <end position="568"/>
    </location>
</feature>
<comment type="caution">
    <text evidence="2">The sequence shown here is derived from an EMBL/GenBank/DDBJ whole genome shotgun (WGS) entry which is preliminary data.</text>
</comment>
<dbReference type="EMBL" id="JAHRHY010000009">
    <property type="protein sequence ID" value="KAG9066889.1"/>
    <property type="molecule type" value="Genomic_DNA"/>
</dbReference>
<feature type="compositionally biased region" description="Basic and acidic residues" evidence="1">
    <location>
        <begin position="596"/>
        <end position="612"/>
    </location>
</feature>
<feature type="region of interest" description="Disordered" evidence="1">
    <location>
        <begin position="674"/>
        <end position="695"/>
    </location>
</feature>